<evidence type="ECO:0000313" key="4">
    <source>
        <dbReference type="Proteomes" id="UP000467840"/>
    </source>
</evidence>
<dbReference type="InterPro" id="IPR002156">
    <property type="entry name" value="RNaseH_domain"/>
</dbReference>
<name>A0A6A6MB53_HEVBR</name>
<dbReference type="AlphaFoldDB" id="A0A6A6MB53"/>
<dbReference type="EMBL" id="JAAGAX010000006">
    <property type="protein sequence ID" value="KAF2310494.1"/>
    <property type="molecule type" value="Genomic_DNA"/>
</dbReference>
<reference evidence="3 4" key="1">
    <citation type="journal article" date="2020" name="Mol. Plant">
        <title>The Chromosome-Based Rubber Tree Genome Provides New Insights into Spurge Genome Evolution and Rubber Biosynthesis.</title>
        <authorList>
            <person name="Liu J."/>
            <person name="Shi C."/>
            <person name="Shi C.C."/>
            <person name="Li W."/>
            <person name="Zhang Q.J."/>
            <person name="Zhang Y."/>
            <person name="Li K."/>
            <person name="Lu H.F."/>
            <person name="Shi C."/>
            <person name="Zhu S.T."/>
            <person name="Xiao Z.Y."/>
            <person name="Nan H."/>
            <person name="Yue Y."/>
            <person name="Zhu X.G."/>
            <person name="Wu Y."/>
            <person name="Hong X.N."/>
            <person name="Fan G.Y."/>
            <person name="Tong Y."/>
            <person name="Zhang D."/>
            <person name="Mao C.L."/>
            <person name="Liu Y.L."/>
            <person name="Hao S.J."/>
            <person name="Liu W.Q."/>
            <person name="Lv M.Q."/>
            <person name="Zhang H.B."/>
            <person name="Liu Y."/>
            <person name="Hu-Tang G.R."/>
            <person name="Wang J.P."/>
            <person name="Wang J.H."/>
            <person name="Sun Y.H."/>
            <person name="Ni S.B."/>
            <person name="Chen W.B."/>
            <person name="Zhang X.C."/>
            <person name="Jiao Y.N."/>
            <person name="Eichler E.E."/>
            <person name="Li G.H."/>
            <person name="Liu X."/>
            <person name="Gao L.Z."/>
        </authorList>
    </citation>
    <scope>NUCLEOTIDE SEQUENCE [LARGE SCALE GENOMIC DNA]</scope>
    <source>
        <strain evidence="4">cv. GT1</strain>
        <tissue evidence="3">Leaf</tissue>
    </source>
</reference>
<dbReference type="GO" id="GO:0003676">
    <property type="term" value="F:nucleic acid binding"/>
    <property type="evidence" value="ECO:0007669"/>
    <property type="project" value="InterPro"/>
</dbReference>
<dbReference type="GO" id="GO:0004523">
    <property type="term" value="F:RNA-DNA hybrid ribonuclease activity"/>
    <property type="evidence" value="ECO:0007669"/>
    <property type="project" value="InterPro"/>
</dbReference>
<dbReference type="PANTHER" id="PTHR47074:SF11">
    <property type="entry name" value="REVERSE TRANSCRIPTASE-LIKE PROTEIN"/>
    <property type="match status" value="1"/>
</dbReference>
<organism evidence="3 4">
    <name type="scientific">Hevea brasiliensis</name>
    <name type="common">Para rubber tree</name>
    <name type="synonym">Siphonia brasiliensis</name>
    <dbReference type="NCBI Taxonomy" id="3981"/>
    <lineage>
        <taxon>Eukaryota</taxon>
        <taxon>Viridiplantae</taxon>
        <taxon>Streptophyta</taxon>
        <taxon>Embryophyta</taxon>
        <taxon>Tracheophyta</taxon>
        <taxon>Spermatophyta</taxon>
        <taxon>Magnoliopsida</taxon>
        <taxon>eudicotyledons</taxon>
        <taxon>Gunneridae</taxon>
        <taxon>Pentapetalae</taxon>
        <taxon>rosids</taxon>
        <taxon>fabids</taxon>
        <taxon>Malpighiales</taxon>
        <taxon>Euphorbiaceae</taxon>
        <taxon>Crotonoideae</taxon>
        <taxon>Micrandreae</taxon>
        <taxon>Hevea</taxon>
    </lineage>
</organism>
<keyword evidence="4" id="KW-1185">Reference proteome</keyword>
<dbReference type="PANTHER" id="PTHR47074">
    <property type="entry name" value="BNAC02G40300D PROTEIN"/>
    <property type="match status" value="1"/>
</dbReference>
<dbReference type="Proteomes" id="UP000467840">
    <property type="component" value="Chromosome 14"/>
</dbReference>
<evidence type="ECO:0000259" key="2">
    <source>
        <dbReference type="Pfam" id="PF13456"/>
    </source>
</evidence>
<comment type="caution">
    <text evidence="3">The sequence shown here is derived from an EMBL/GenBank/DDBJ whole genome shotgun (WGS) entry which is preliminary data.</text>
</comment>
<gene>
    <name evidence="3" type="ORF">GH714_012939</name>
</gene>
<evidence type="ECO:0000256" key="1">
    <source>
        <dbReference type="SAM" id="MobiDB-lite"/>
    </source>
</evidence>
<feature type="domain" description="RNase H type-1" evidence="2">
    <location>
        <begin position="234"/>
        <end position="291"/>
    </location>
</feature>
<accession>A0A6A6MB53</accession>
<feature type="region of interest" description="Disordered" evidence="1">
    <location>
        <begin position="197"/>
        <end position="216"/>
    </location>
</feature>
<protein>
    <recommendedName>
        <fullName evidence="2">RNase H type-1 domain-containing protein</fullName>
    </recommendedName>
</protein>
<proteinExistence type="predicted"/>
<dbReference type="Pfam" id="PF13456">
    <property type="entry name" value="RVT_3"/>
    <property type="match status" value="1"/>
</dbReference>
<evidence type="ECO:0000313" key="3">
    <source>
        <dbReference type="EMBL" id="KAF2310494.1"/>
    </source>
</evidence>
<sequence>MLLEKVGGVARPDQYLHAFQEVLSDTGLMDMGYKGYPLTWDNGRLGDEFVEERWEVIAMQRSYQLRFESMWTREEACREIVHSSWDHMAGGDVGEVWFAKVAGCTKSLSDWSKLFWKFKASEKGYYCGFRTGPELEDHVLQLFKGLFASETRGVGEIDLDFAPFLSVPYVLLKNLLFTYVVTGHRAGALNSEFQQTRRGEGDALRPSGRSHTSSWAPRPQGIVRLNTDVAIVSPNMVQLGVVFRDASGLFLAAASNSMCGSWGPAVSEAMAISYGLQLAVDLSFRSLLVESVVCMRCNCFSQDRL</sequence>
<dbReference type="InterPro" id="IPR052929">
    <property type="entry name" value="RNase_H-like_EbsB-rel"/>
</dbReference>